<dbReference type="PANTHER" id="PTHR15350">
    <property type="entry name" value="COP9 SIGNALOSOME COMPLEX SUBUNIT 7/DENDRITIC CELL PROTEIN GA17"/>
    <property type="match status" value="1"/>
</dbReference>
<dbReference type="Proteomes" id="UP000016923">
    <property type="component" value="Unassembled WGS sequence"/>
</dbReference>
<dbReference type="eggNOG" id="KOG3250">
    <property type="taxonomic scope" value="Eukaryota"/>
</dbReference>
<feature type="region of interest" description="Disordered" evidence="3">
    <location>
        <begin position="82"/>
        <end position="104"/>
    </location>
</feature>
<dbReference type="STRING" id="1262450.S3BSW7"/>
<dbReference type="Pfam" id="PF22061">
    <property type="entry name" value="CSN7_HB_subdom"/>
    <property type="match status" value="1"/>
</dbReference>
<protein>
    <submittedName>
        <fullName evidence="5">Cop9 signalosome subunit 7</fullName>
    </submittedName>
</protein>
<dbReference type="AlphaFoldDB" id="S3BSW7"/>
<dbReference type="SMART" id="SM00088">
    <property type="entry name" value="PINT"/>
    <property type="match status" value="1"/>
</dbReference>
<dbReference type="HOGENOM" id="CLU_054426_0_0_1"/>
<organism evidence="5 6">
    <name type="scientific">Ophiostoma piceae (strain UAMH 11346)</name>
    <name type="common">Sap stain fungus</name>
    <dbReference type="NCBI Taxonomy" id="1262450"/>
    <lineage>
        <taxon>Eukaryota</taxon>
        <taxon>Fungi</taxon>
        <taxon>Dikarya</taxon>
        <taxon>Ascomycota</taxon>
        <taxon>Pezizomycotina</taxon>
        <taxon>Sordariomycetes</taxon>
        <taxon>Sordariomycetidae</taxon>
        <taxon>Ophiostomatales</taxon>
        <taxon>Ophiostomataceae</taxon>
        <taxon>Ophiostoma</taxon>
    </lineage>
</organism>
<evidence type="ECO:0000259" key="4">
    <source>
        <dbReference type="PROSITE" id="PS50250"/>
    </source>
</evidence>
<dbReference type="InterPro" id="IPR045237">
    <property type="entry name" value="COPS7/eIF3m"/>
</dbReference>
<dbReference type="GO" id="GO:0008180">
    <property type="term" value="C:COP9 signalosome"/>
    <property type="evidence" value="ECO:0007669"/>
    <property type="project" value="UniProtKB-KW"/>
</dbReference>
<accession>S3BSW7</accession>
<dbReference type="Pfam" id="PF01399">
    <property type="entry name" value="PCI"/>
    <property type="match status" value="1"/>
</dbReference>
<gene>
    <name evidence="5" type="ORF">F503_06720</name>
</gene>
<dbReference type="InterPro" id="IPR000717">
    <property type="entry name" value="PCI_dom"/>
</dbReference>
<dbReference type="PROSITE" id="PS50250">
    <property type="entry name" value="PCI"/>
    <property type="match status" value="1"/>
</dbReference>
<sequence length="331" mass="35165">MAQAKALDALAPFIALSKTSNSPRQTADVISRATSHPSTFVFAELLHTPRARELAAADPEYAAYHTVLRIFSYGTYADYVRGTPPQTPASQPAPQSAQPTPPLPALNEAQELKLRQLSLITLATDHASLTYDHLSTALSLGADDAKLESLVVSAVYAGLIVATLDPASRIVRISSVAPLRDVAPGSLPKLHASLRGWSQRCDTTLADLDAQIAGIRKAAAARADAEQKWDAKFKRAVDDEKKAMLGWRPAGSGSHDTAMSRTMTLNVGGSHAMQRQQPVRMNKRGSNGNVLMDDAGDDSRFGGDGDDNDEFGDDVFDDGAMDLDEGGAAAA</sequence>
<feature type="compositionally biased region" description="Low complexity" evidence="3">
    <location>
        <begin position="88"/>
        <end position="98"/>
    </location>
</feature>
<comment type="similarity">
    <text evidence="1">Belongs to the CSN7/EIF3M family. CSN7 subfamily.</text>
</comment>
<evidence type="ECO:0000256" key="1">
    <source>
        <dbReference type="ARBA" id="ARBA00008482"/>
    </source>
</evidence>
<evidence type="ECO:0000256" key="2">
    <source>
        <dbReference type="ARBA" id="ARBA00022790"/>
    </source>
</evidence>
<name>S3BSW7_OPHP1</name>
<feature type="domain" description="PCI" evidence="4">
    <location>
        <begin position="1"/>
        <end position="178"/>
    </location>
</feature>
<feature type="compositionally biased region" description="Acidic residues" evidence="3">
    <location>
        <begin position="304"/>
        <end position="325"/>
    </location>
</feature>
<evidence type="ECO:0000313" key="6">
    <source>
        <dbReference type="Proteomes" id="UP000016923"/>
    </source>
</evidence>
<proteinExistence type="inferred from homology"/>
<evidence type="ECO:0000313" key="5">
    <source>
        <dbReference type="EMBL" id="EPE03547.1"/>
    </source>
</evidence>
<keyword evidence="6" id="KW-1185">Reference proteome</keyword>
<dbReference type="EMBL" id="KE148167">
    <property type="protein sequence ID" value="EPE03547.1"/>
    <property type="molecule type" value="Genomic_DNA"/>
</dbReference>
<feature type="region of interest" description="Disordered" evidence="3">
    <location>
        <begin position="282"/>
        <end position="331"/>
    </location>
</feature>
<keyword evidence="2" id="KW-0736">Signalosome</keyword>
<dbReference type="PANTHER" id="PTHR15350:SF5">
    <property type="entry name" value="COP9 SIGNALOSOME COMPLEX SUBUNIT 7"/>
    <property type="match status" value="1"/>
</dbReference>
<dbReference type="OMA" id="QGWAGRC"/>
<dbReference type="OrthoDB" id="10265275at2759"/>
<evidence type="ECO:0000256" key="3">
    <source>
        <dbReference type="SAM" id="MobiDB-lite"/>
    </source>
</evidence>
<reference evidence="5 6" key="1">
    <citation type="journal article" date="2013" name="BMC Genomics">
        <title>The genome and transcriptome of the pine saprophyte Ophiostoma piceae, and a comparison with the bark beetle-associated pine pathogen Grosmannia clavigera.</title>
        <authorList>
            <person name="Haridas S."/>
            <person name="Wang Y."/>
            <person name="Lim L."/>
            <person name="Massoumi Alamouti S."/>
            <person name="Jackman S."/>
            <person name="Docking R."/>
            <person name="Robertson G."/>
            <person name="Birol I."/>
            <person name="Bohlmann J."/>
            <person name="Breuil C."/>
        </authorList>
    </citation>
    <scope>NUCLEOTIDE SEQUENCE [LARGE SCALE GENOMIC DNA]</scope>
    <source>
        <strain evidence="5 6">UAMH 11346</strain>
    </source>
</reference>
<dbReference type="VEuPathDB" id="FungiDB:F503_06720"/>